<evidence type="ECO:0000256" key="4">
    <source>
        <dbReference type="ARBA" id="ARBA00023136"/>
    </source>
</evidence>
<dbReference type="EMBL" id="FP929105">
    <property type="protein sequence ID" value="CBX93481.1"/>
    <property type="molecule type" value="Genomic_DNA"/>
</dbReference>
<gene>
    <name evidence="7" type="ORF">LEMA_P043820.1</name>
</gene>
<proteinExistence type="inferred from homology"/>
<accession>E4ZPU6</accession>
<dbReference type="Proteomes" id="UP000002668">
    <property type="component" value="Genome"/>
</dbReference>
<evidence type="ECO:0000256" key="5">
    <source>
        <dbReference type="RuleBase" id="RU367022"/>
    </source>
</evidence>
<evidence type="ECO:0000256" key="6">
    <source>
        <dbReference type="SAM" id="MobiDB-lite"/>
    </source>
</evidence>
<keyword evidence="3 5" id="KW-1133">Transmembrane helix</keyword>
<feature type="transmembrane region" description="Helical" evidence="5">
    <location>
        <begin position="186"/>
        <end position="212"/>
    </location>
</feature>
<protein>
    <recommendedName>
        <fullName evidence="5">Copper transport protein</fullName>
    </recommendedName>
</protein>
<keyword evidence="5" id="KW-0186">Copper</keyword>
<dbReference type="GO" id="GO:0005886">
    <property type="term" value="C:plasma membrane"/>
    <property type="evidence" value="ECO:0007669"/>
    <property type="project" value="TreeGrafter"/>
</dbReference>
<feature type="transmembrane region" description="Helical" evidence="5">
    <location>
        <begin position="60"/>
        <end position="79"/>
    </location>
</feature>
<dbReference type="PANTHER" id="PTHR12483">
    <property type="entry name" value="SOLUTE CARRIER FAMILY 31 COPPER TRANSPORTERS"/>
    <property type="match status" value="1"/>
</dbReference>
<keyword evidence="5" id="KW-0813">Transport</keyword>
<comment type="subcellular location">
    <subcellularLocation>
        <location evidence="1 5">Membrane</location>
        <topology evidence="1 5">Multi-pass membrane protein</topology>
    </subcellularLocation>
</comment>
<keyword evidence="5" id="KW-0187">Copper transport</keyword>
<feature type="region of interest" description="Disordered" evidence="6">
    <location>
        <begin position="129"/>
        <end position="154"/>
    </location>
</feature>
<dbReference type="eggNOG" id="ENOG502SQNR">
    <property type="taxonomic scope" value="Eukaryota"/>
</dbReference>
<reference evidence="8" key="1">
    <citation type="journal article" date="2011" name="Nat. Commun.">
        <title>Effector diversification within compartments of the Leptosphaeria maculans genome affected by Repeat-Induced Point mutations.</title>
        <authorList>
            <person name="Rouxel T."/>
            <person name="Grandaubert J."/>
            <person name="Hane J.K."/>
            <person name="Hoede C."/>
            <person name="van de Wouw A.P."/>
            <person name="Couloux A."/>
            <person name="Dominguez V."/>
            <person name="Anthouard V."/>
            <person name="Bally P."/>
            <person name="Bourras S."/>
            <person name="Cozijnsen A.J."/>
            <person name="Ciuffetti L.M."/>
            <person name="Degrave A."/>
            <person name="Dilmaghani A."/>
            <person name="Duret L."/>
            <person name="Fudal I."/>
            <person name="Goodwin S.B."/>
            <person name="Gout L."/>
            <person name="Glaser N."/>
            <person name="Linglin J."/>
            <person name="Kema G.H.J."/>
            <person name="Lapalu N."/>
            <person name="Lawrence C.B."/>
            <person name="May K."/>
            <person name="Meyer M."/>
            <person name="Ollivier B."/>
            <person name="Poulain J."/>
            <person name="Schoch C.L."/>
            <person name="Simon A."/>
            <person name="Spatafora J.W."/>
            <person name="Stachowiak A."/>
            <person name="Turgeon B.G."/>
            <person name="Tyler B.M."/>
            <person name="Vincent D."/>
            <person name="Weissenbach J."/>
            <person name="Amselem J."/>
            <person name="Quesneville H."/>
            <person name="Oliver R.P."/>
            <person name="Wincker P."/>
            <person name="Balesdent M.-H."/>
            <person name="Howlett B.J."/>
        </authorList>
    </citation>
    <scope>NUCLEOTIDE SEQUENCE [LARGE SCALE GENOMIC DNA]</scope>
    <source>
        <strain evidence="8">JN3 / isolate v23.1.3 / race Av1-4-5-6-7-8</strain>
    </source>
</reference>
<dbReference type="GeneID" id="13282833"/>
<comment type="similarity">
    <text evidence="5">Belongs to the copper transporter (Ctr) (TC 1.A.56) family. SLC31A subfamily.</text>
</comment>
<evidence type="ECO:0000313" key="8">
    <source>
        <dbReference type="Proteomes" id="UP000002668"/>
    </source>
</evidence>
<keyword evidence="8" id="KW-1185">Reference proteome</keyword>
<dbReference type="GO" id="GO:0005375">
    <property type="term" value="F:copper ion transmembrane transporter activity"/>
    <property type="evidence" value="ECO:0007669"/>
    <property type="project" value="UniProtKB-UniRule"/>
</dbReference>
<dbReference type="OrthoDB" id="73901at2759"/>
<evidence type="ECO:0000256" key="1">
    <source>
        <dbReference type="ARBA" id="ARBA00004141"/>
    </source>
</evidence>
<evidence type="ECO:0000256" key="2">
    <source>
        <dbReference type="ARBA" id="ARBA00022692"/>
    </source>
</evidence>
<feature type="region of interest" description="Disordered" evidence="6">
    <location>
        <begin position="1"/>
        <end position="30"/>
    </location>
</feature>
<dbReference type="AlphaFoldDB" id="E4ZPU6"/>
<dbReference type="OMA" id="MNMPAVF"/>
<dbReference type="InParanoid" id="E4ZPU6"/>
<feature type="compositionally biased region" description="Low complexity" evidence="6">
    <location>
        <begin position="9"/>
        <end position="30"/>
    </location>
</feature>
<keyword evidence="4 5" id="KW-0472">Membrane</keyword>
<keyword evidence="2 5" id="KW-0812">Transmembrane</keyword>
<name>E4ZPU6_LEPMJ</name>
<keyword evidence="5" id="KW-0406">Ion transport</keyword>
<dbReference type="VEuPathDB" id="FungiDB:LEMA_P043820.1"/>
<dbReference type="Pfam" id="PF04145">
    <property type="entry name" value="Ctr"/>
    <property type="match status" value="1"/>
</dbReference>
<feature type="compositionally biased region" description="Polar residues" evidence="6">
    <location>
        <begin position="137"/>
        <end position="150"/>
    </location>
</feature>
<evidence type="ECO:0000256" key="3">
    <source>
        <dbReference type="ARBA" id="ARBA00022989"/>
    </source>
</evidence>
<evidence type="ECO:0000313" key="7">
    <source>
        <dbReference type="EMBL" id="CBX93481.1"/>
    </source>
</evidence>
<dbReference type="HOGENOM" id="CLU_874555_0_0_1"/>
<dbReference type="PANTHER" id="PTHR12483:SF27">
    <property type="entry name" value="COPPER TRANSPORT PROTEIN CTR1"/>
    <property type="match status" value="1"/>
</dbReference>
<organism evidence="8">
    <name type="scientific">Leptosphaeria maculans (strain JN3 / isolate v23.1.3 / race Av1-4-5-6-7-8)</name>
    <name type="common">Blackleg fungus</name>
    <name type="synonym">Phoma lingam</name>
    <dbReference type="NCBI Taxonomy" id="985895"/>
    <lineage>
        <taxon>Eukaryota</taxon>
        <taxon>Fungi</taxon>
        <taxon>Dikarya</taxon>
        <taxon>Ascomycota</taxon>
        <taxon>Pezizomycotina</taxon>
        <taxon>Dothideomycetes</taxon>
        <taxon>Pleosporomycetidae</taxon>
        <taxon>Pleosporales</taxon>
        <taxon>Pleosporineae</taxon>
        <taxon>Leptosphaeriaceae</taxon>
        <taxon>Plenodomus</taxon>
        <taxon>Plenodomus lingam/Leptosphaeria maculans species complex</taxon>
    </lineage>
</organism>
<dbReference type="STRING" id="985895.E4ZPU6"/>
<sequence>MTMNMDMNSPSSPMGGMPASASGSLAAESSMDSMSGMSSTFSSSTRVTLWVSEWTTTSTATYVLTIFFLFALGMLNRFLGALKSQLEMKWKTQLELAKAIETQEKITPKTVPDHARQWSLALRRQQPPVRLEDQDGQETQPLTPTTQSSAEMAKSSAVTRQFWVASAPWSAKKDGIRACLEFTRALIGYVLMLAVMTYNIGFLFAVTGAVLLGEVVFGRYTRGSASIAEDGSIFDLHTSNQELDSKVFMRYIAVFMSGTVTSQLITDFQSFISWTEYCITSQMRISHIDLAPYNRIQSNVDPRWLQHVSTQQQTIAPD</sequence>
<dbReference type="InterPro" id="IPR007274">
    <property type="entry name" value="Cop_transporter"/>
</dbReference>